<dbReference type="EMBL" id="JBBHJY010000001">
    <property type="protein sequence ID" value="MEJ6008572.1"/>
    <property type="molecule type" value="Genomic_DNA"/>
</dbReference>
<gene>
    <name evidence="1" type="ORF">WG900_01415</name>
</gene>
<protein>
    <recommendedName>
        <fullName evidence="3">Lytic transglycosylase domain-containing protein</fullName>
    </recommendedName>
</protein>
<evidence type="ECO:0008006" key="3">
    <source>
        <dbReference type="Google" id="ProtNLM"/>
    </source>
</evidence>
<dbReference type="Proteomes" id="UP001379235">
    <property type="component" value="Unassembled WGS sequence"/>
</dbReference>
<organism evidence="1 2">
    <name type="scientific">Novosphingobium aquae</name>
    <dbReference type="NCBI Taxonomy" id="3133435"/>
    <lineage>
        <taxon>Bacteria</taxon>
        <taxon>Pseudomonadati</taxon>
        <taxon>Pseudomonadota</taxon>
        <taxon>Alphaproteobacteria</taxon>
        <taxon>Sphingomonadales</taxon>
        <taxon>Sphingomonadaceae</taxon>
        <taxon>Novosphingobium</taxon>
    </lineage>
</organism>
<reference evidence="1 2" key="1">
    <citation type="submission" date="2024-03" db="EMBL/GenBank/DDBJ databases">
        <authorList>
            <person name="Jo J.-H."/>
        </authorList>
    </citation>
    <scope>NUCLEOTIDE SEQUENCE [LARGE SCALE GENOMIC DNA]</scope>
    <source>
        <strain evidence="1 2">AS3R-12</strain>
    </source>
</reference>
<keyword evidence="2" id="KW-1185">Reference proteome</keyword>
<evidence type="ECO:0000313" key="2">
    <source>
        <dbReference type="Proteomes" id="UP001379235"/>
    </source>
</evidence>
<comment type="caution">
    <text evidence="1">The sequence shown here is derived from an EMBL/GenBank/DDBJ whole genome shotgun (WGS) entry which is preliminary data.</text>
</comment>
<dbReference type="RefSeq" id="WP_339964146.1">
    <property type="nucleotide sequence ID" value="NZ_JBBHJY010000001.1"/>
</dbReference>
<sequence>MQKYSVGWLLTHYMTFGKNRQGQISTYLKLLSDGKPGLDAAKEAFGDLNKLNTELTKYKTSNLPAVEVRPPNYQPPKVTIRALDPAEAKLMGDRILVSRGSGRPANMQLQLLAAEAGLDAQDFAGATQAADRALGINPRSTDAMIFKAREMIEPKEGPADRFKLARTWLVKARNLDKADPRPLIDYYMSYRRAPERTIPEAAAIALEDAYDMARHDYYFRMILTRQLLEENRPKPAGQVLAPLAFSFDGRDQEKNYMGKAMARLQANDTPGALKILSEQLAKIEDPKEDK</sequence>
<proteinExistence type="predicted"/>
<name>A0ABU8S3T8_9SPHN</name>
<accession>A0ABU8S3T8</accession>
<evidence type="ECO:0000313" key="1">
    <source>
        <dbReference type="EMBL" id="MEJ6008572.1"/>
    </source>
</evidence>